<evidence type="ECO:0000313" key="3">
    <source>
        <dbReference type="Proteomes" id="UP000199152"/>
    </source>
</evidence>
<dbReference type="AlphaFoldDB" id="A0A1I3ZBC1"/>
<dbReference type="PANTHER" id="PTHR43245">
    <property type="entry name" value="BIFUNCTIONAL POLYMYXIN RESISTANCE PROTEIN ARNA"/>
    <property type="match status" value="1"/>
</dbReference>
<dbReference type="STRING" id="504800.SAMN04488085_101456"/>
<evidence type="ECO:0000313" key="2">
    <source>
        <dbReference type="EMBL" id="SFK41305.1"/>
    </source>
</evidence>
<feature type="domain" description="NAD-dependent epimerase/dehydratase" evidence="1">
    <location>
        <begin position="3"/>
        <end position="177"/>
    </location>
</feature>
<dbReference type="InterPro" id="IPR050177">
    <property type="entry name" value="Lipid_A_modif_metabolic_enz"/>
</dbReference>
<dbReference type="InParanoid" id="A0A1I3ZBC1"/>
<dbReference type="CDD" id="cd08946">
    <property type="entry name" value="SDR_e"/>
    <property type="match status" value="1"/>
</dbReference>
<dbReference type="EMBL" id="FOSW01000001">
    <property type="protein sequence ID" value="SFK41305.1"/>
    <property type="molecule type" value="Genomic_DNA"/>
</dbReference>
<dbReference type="InterPro" id="IPR001509">
    <property type="entry name" value="Epimerase_deHydtase"/>
</dbReference>
<dbReference type="InterPro" id="IPR036291">
    <property type="entry name" value="NAD(P)-bd_dom_sf"/>
</dbReference>
<evidence type="ECO:0000259" key="1">
    <source>
        <dbReference type="Pfam" id="PF01370"/>
    </source>
</evidence>
<organism evidence="2 3">
    <name type="scientific">Geodermatophilus ruber</name>
    <dbReference type="NCBI Taxonomy" id="504800"/>
    <lineage>
        <taxon>Bacteria</taxon>
        <taxon>Bacillati</taxon>
        <taxon>Actinomycetota</taxon>
        <taxon>Actinomycetes</taxon>
        <taxon>Geodermatophilales</taxon>
        <taxon>Geodermatophilaceae</taxon>
        <taxon>Geodermatophilus</taxon>
    </lineage>
</organism>
<name>A0A1I3ZBC1_9ACTN</name>
<dbReference type="PANTHER" id="PTHR43245:SF55">
    <property type="entry name" value="NAD(P)-BINDING DOMAIN-CONTAINING PROTEIN"/>
    <property type="match status" value="1"/>
</dbReference>
<proteinExistence type="predicted"/>
<dbReference type="OrthoDB" id="9795501at2"/>
<reference evidence="2 3" key="1">
    <citation type="submission" date="2016-10" db="EMBL/GenBank/DDBJ databases">
        <authorList>
            <person name="de Groot N.N."/>
        </authorList>
    </citation>
    <scope>NUCLEOTIDE SEQUENCE [LARGE SCALE GENOMIC DNA]</scope>
    <source>
        <strain evidence="2 3">DSM 45317</strain>
    </source>
</reference>
<sequence length="313" mass="33728">MRILVTGARGKVGAAAVDRLMRDGHEITAVDRQPPVYERAGEVRYVQADLTDAGHAAAVVPGHEAVVHAAAIPSPAKNPPHVIFGTNLMATYHTLEAAERSGVGRFVHISSETVPGFSYPRRYFHAQYAPIDEGHPIAPQDPYALSKWFGEKLMDAAVARSDLTAFSIRPTWVQWEGNIERNVGPIVRAQGADRSASFWSYVVVDDLADLLAAAVAGDTTGHEVLYAAAADNANGLPLHELVRRHFGDAVELRPVARPDASGISSTKAEKLLGWVPLRSWRDLLDADGRLLPEAGARLTEGATAVQRGLRAMS</sequence>
<gene>
    <name evidence="2" type="ORF">SAMN04488085_101456</name>
</gene>
<dbReference type="RefSeq" id="WP_091320730.1">
    <property type="nucleotide sequence ID" value="NZ_FOSW01000001.1"/>
</dbReference>
<dbReference type="Pfam" id="PF01370">
    <property type="entry name" value="Epimerase"/>
    <property type="match status" value="1"/>
</dbReference>
<dbReference type="SUPFAM" id="SSF51735">
    <property type="entry name" value="NAD(P)-binding Rossmann-fold domains"/>
    <property type="match status" value="1"/>
</dbReference>
<keyword evidence="3" id="KW-1185">Reference proteome</keyword>
<protein>
    <submittedName>
        <fullName evidence="2">Nucleoside-diphosphate-sugar epimerase</fullName>
    </submittedName>
</protein>
<accession>A0A1I3ZBC1</accession>
<dbReference type="Gene3D" id="3.40.50.720">
    <property type="entry name" value="NAD(P)-binding Rossmann-like Domain"/>
    <property type="match status" value="1"/>
</dbReference>
<dbReference type="Proteomes" id="UP000199152">
    <property type="component" value="Unassembled WGS sequence"/>
</dbReference>